<accession>A0A0R8SJA0</accession>
<evidence type="ECO:0000256" key="7">
    <source>
        <dbReference type="ARBA" id="ARBA00023027"/>
    </source>
</evidence>
<organism evidence="11">
    <name type="scientific">Geloina coaxans</name>
    <dbReference type="NCBI Taxonomy" id="499929"/>
    <lineage>
        <taxon>Eukaryota</taxon>
        <taxon>Metazoa</taxon>
        <taxon>Spiralia</taxon>
        <taxon>Lophotrochozoa</taxon>
        <taxon>Mollusca</taxon>
        <taxon>Bivalvia</taxon>
        <taxon>Autobranchia</taxon>
        <taxon>Heteroconchia</taxon>
        <taxon>Euheterodonta</taxon>
        <taxon>Imparidentia</taxon>
        <taxon>Neoheterodontei</taxon>
        <taxon>Venerida</taxon>
        <taxon>Cyrenoidea</taxon>
        <taxon>Cyrenidae</taxon>
        <taxon>Geloina</taxon>
    </lineage>
</organism>
<evidence type="ECO:0000256" key="3">
    <source>
        <dbReference type="ARBA" id="ARBA00016612"/>
    </source>
</evidence>
<comment type="similarity">
    <text evidence="2">Belongs to the complex I subunit 4L family.</text>
</comment>
<keyword evidence="6 10" id="KW-1133">Transmembrane helix</keyword>
<reference evidence="11" key="1">
    <citation type="submission" date="2015-03" db="EMBL/GenBank/DDBJ databases">
        <authorList>
            <person name="Murphy D."/>
        </authorList>
    </citation>
    <scope>NUCLEOTIDE SEQUENCE</scope>
</reference>
<dbReference type="GO" id="GO:0016020">
    <property type="term" value="C:membrane"/>
    <property type="evidence" value="ECO:0007669"/>
    <property type="project" value="UniProtKB-SubCell"/>
</dbReference>
<gene>
    <name evidence="11" type="primary">ND4L</name>
</gene>
<dbReference type="InterPro" id="IPR039428">
    <property type="entry name" value="NUOK/Mnh_C1-like"/>
</dbReference>
<keyword evidence="11" id="KW-0496">Mitochondrion</keyword>
<sequence>MIMVVFMFLFVLSVVYVIFNGSHFLNLLLVFEVMVVSVFVGLFCCFNFITCSFGLYFSILFLTFAVCESVLGLSILVSVSRSSSVQYFKSFSFLGF</sequence>
<dbReference type="Pfam" id="PF00420">
    <property type="entry name" value="Oxidored_q2"/>
    <property type="match status" value="1"/>
</dbReference>
<evidence type="ECO:0000256" key="6">
    <source>
        <dbReference type="ARBA" id="ARBA00022989"/>
    </source>
</evidence>
<evidence type="ECO:0000256" key="8">
    <source>
        <dbReference type="ARBA" id="ARBA00023136"/>
    </source>
</evidence>
<name>A0A0R8SJA0_9BIVA</name>
<comment type="subcellular location">
    <subcellularLocation>
        <location evidence="1">Membrane</location>
        <topology evidence="1">Multi-pass membrane protein</topology>
    </subcellularLocation>
</comment>
<feature type="transmembrane region" description="Helical" evidence="10">
    <location>
        <begin position="56"/>
        <end position="79"/>
    </location>
</feature>
<feature type="transmembrane region" description="Helical" evidence="10">
    <location>
        <begin position="27"/>
        <end position="49"/>
    </location>
</feature>
<evidence type="ECO:0000313" key="11">
    <source>
        <dbReference type="EMBL" id="AKZ29886.1"/>
    </source>
</evidence>
<evidence type="ECO:0000256" key="4">
    <source>
        <dbReference type="ARBA" id="ARBA00022692"/>
    </source>
</evidence>
<dbReference type="EMBL" id="KP999913">
    <property type="protein sequence ID" value="AKZ29886.1"/>
    <property type="molecule type" value="Genomic_DNA"/>
</dbReference>
<keyword evidence="5" id="KW-1278">Translocase</keyword>
<proteinExistence type="inferred from homology"/>
<evidence type="ECO:0000256" key="9">
    <source>
        <dbReference type="ARBA" id="ARBA00031586"/>
    </source>
</evidence>
<geneLocation type="mitochondrion" evidence="11"/>
<dbReference type="AlphaFoldDB" id="A0A0R8SJA0"/>
<dbReference type="Gene3D" id="1.10.287.3510">
    <property type="match status" value="1"/>
</dbReference>
<evidence type="ECO:0000256" key="10">
    <source>
        <dbReference type="SAM" id="Phobius"/>
    </source>
</evidence>
<keyword evidence="4 10" id="KW-0812">Transmembrane</keyword>
<evidence type="ECO:0000256" key="2">
    <source>
        <dbReference type="ARBA" id="ARBA00010519"/>
    </source>
</evidence>
<keyword evidence="7" id="KW-0520">NAD</keyword>
<evidence type="ECO:0000256" key="1">
    <source>
        <dbReference type="ARBA" id="ARBA00004141"/>
    </source>
</evidence>
<keyword evidence="8 10" id="KW-0472">Membrane</keyword>
<evidence type="ECO:0000256" key="5">
    <source>
        <dbReference type="ARBA" id="ARBA00022967"/>
    </source>
</evidence>
<protein>
    <recommendedName>
        <fullName evidence="3">NADH-ubiquinone oxidoreductase chain 4L</fullName>
    </recommendedName>
    <alternativeName>
        <fullName evidence="9">NADH dehydrogenase subunit 4L</fullName>
    </alternativeName>
</protein>